<dbReference type="RefSeq" id="XP_033575963.1">
    <property type="nucleotide sequence ID" value="XM_033725625.1"/>
</dbReference>
<sequence length="226" mass="25050">MCRAKYYCVWASDVCKDPFSHGHFVRIAPCSNEEAREALEARQIEETREALEAGKGKPFSVRLEDVRFGEYMRYNFTFREESALKRCVDYNNEELEKTRFKETCYNERGRSWGRSKSAARKRKAKRKRTREAVRDAGADGDEAGGEGSDAAVDSDTTAVDPDATSVDSDTTAVDPENADIQDVSATNAEMNAETRLDTAPGSNAEKAPETNPATAPDTTPETKPES</sequence>
<dbReference type="EMBL" id="MU003702">
    <property type="protein sequence ID" value="KAF2808999.1"/>
    <property type="molecule type" value="Genomic_DNA"/>
</dbReference>
<evidence type="ECO:0000256" key="1">
    <source>
        <dbReference type="SAM" id="MobiDB-lite"/>
    </source>
</evidence>
<gene>
    <name evidence="2 4" type="ORF">BDZ99DRAFT_521465</name>
</gene>
<reference evidence="4" key="2">
    <citation type="submission" date="2020-04" db="EMBL/GenBank/DDBJ databases">
        <authorList>
            <consortium name="NCBI Genome Project"/>
        </authorList>
    </citation>
    <scope>NUCLEOTIDE SEQUENCE</scope>
    <source>
        <strain evidence="4">CBS 304.34</strain>
    </source>
</reference>
<evidence type="ECO:0000313" key="2">
    <source>
        <dbReference type="EMBL" id="KAF2808999.1"/>
    </source>
</evidence>
<accession>A0A6A6YKC5</accession>
<feature type="region of interest" description="Disordered" evidence="1">
    <location>
        <begin position="111"/>
        <end position="226"/>
    </location>
</feature>
<evidence type="ECO:0000313" key="4">
    <source>
        <dbReference type="RefSeq" id="XP_033575963.1"/>
    </source>
</evidence>
<reference evidence="4" key="3">
    <citation type="submission" date="2025-04" db="UniProtKB">
        <authorList>
            <consortium name="RefSeq"/>
        </authorList>
    </citation>
    <scope>IDENTIFICATION</scope>
    <source>
        <strain evidence="4">CBS 304.34</strain>
    </source>
</reference>
<dbReference type="GeneID" id="54466518"/>
<organism evidence="2">
    <name type="scientific">Mytilinidion resinicola</name>
    <dbReference type="NCBI Taxonomy" id="574789"/>
    <lineage>
        <taxon>Eukaryota</taxon>
        <taxon>Fungi</taxon>
        <taxon>Dikarya</taxon>
        <taxon>Ascomycota</taxon>
        <taxon>Pezizomycotina</taxon>
        <taxon>Dothideomycetes</taxon>
        <taxon>Pleosporomycetidae</taxon>
        <taxon>Mytilinidiales</taxon>
        <taxon>Mytilinidiaceae</taxon>
        <taxon>Mytilinidion</taxon>
    </lineage>
</organism>
<reference evidence="2 4" key="1">
    <citation type="journal article" date="2020" name="Stud. Mycol.">
        <title>101 Dothideomycetes genomes: a test case for predicting lifestyles and emergence of pathogens.</title>
        <authorList>
            <person name="Haridas S."/>
            <person name="Albert R."/>
            <person name="Binder M."/>
            <person name="Bloem J."/>
            <person name="Labutti K."/>
            <person name="Salamov A."/>
            <person name="Andreopoulos B."/>
            <person name="Baker S."/>
            <person name="Barry K."/>
            <person name="Bills G."/>
            <person name="Bluhm B."/>
            <person name="Cannon C."/>
            <person name="Castanera R."/>
            <person name="Culley D."/>
            <person name="Daum C."/>
            <person name="Ezra D."/>
            <person name="Gonzalez J."/>
            <person name="Henrissat B."/>
            <person name="Kuo A."/>
            <person name="Liang C."/>
            <person name="Lipzen A."/>
            <person name="Lutzoni F."/>
            <person name="Magnuson J."/>
            <person name="Mondo S."/>
            <person name="Nolan M."/>
            <person name="Ohm R."/>
            <person name="Pangilinan J."/>
            <person name="Park H.-J."/>
            <person name="Ramirez L."/>
            <person name="Alfaro M."/>
            <person name="Sun H."/>
            <person name="Tritt A."/>
            <person name="Yoshinaga Y."/>
            <person name="Zwiers L.-H."/>
            <person name="Turgeon B."/>
            <person name="Goodwin S."/>
            <person name="Spatafora J."/>
            <person name="Crous P."/>
            <person name="Grigoriev I."/>
        </authorList>
    </citation>
    <scope>NUCLEOTIDE SEQUENCE</scope>
    <source>
        <strain evidence="2 4">CBS 304.34</strain>
    </source>
</reference>
<protein>
    <submittedName>
        <fullName evidence="2 4">Uncharacterized protein</fullName>
    </submittedName>
</protein>
<proteinExistence type="predicted"/>
<keyword evidence="3" id="KW-1185">Reference proteome</keyword>
<feature type="compositionally biased region" description="Basic residues" evidence="1">
    <location>
        <begin position="111"/>
        <end position="129"/>
    </location>
</feature>
<dbReference type="AlphaFoldDB" id="A0A6A6YKC5"/>
<evidence type="ECO:0000313" key="3">
    <source>
        <dbReference type="Proteomes" id="UP000504636"/>
    </source>
</evidence>
<dbReference type="Proteomes" id="UP000504636">
    <property type="component" value="Unplaced"/>
</dbReference>
<name>A0A6A6YKC5_9PEZI</name>
<feature type="compositionally biased region" description="Low complexity" evidence="1">
    <location>
        <begin position="148"/>
        <end position="167"/>
    </location>
</feature>